<feature type="region of interest" description="Disordered" evidence="6">
    <location>
        <begin position="321"/>
        <end position="340"/>
    </location>
</feature>
<evidence type="ECO:0000313" key="8">
    <source>
        <dbReference type="EMBL" id="KAG2219956.1"/>
    </source>
</evidence>
<keyword evidence="1" id="KW-0479">Metal-binding</keyword>
<feature type="domain" description="C2H2-type" evidence="7">
    <location>
        <begin position="285"/>
        <end position="305"/>
    </location>
</feature>
<dbReference type="GO" id="GO:0000978">
    <property type="term" value="F:RNA polymerase II cis-regulatory region sequence-specific DNA binding"/>
    <property type="evidence" value="ECO:0007669"/>
    <property type="project" value="TreeGrafter"/>
</dbReference>
<evidence type="ECO:0000256" key="4">
    <source>
        <dbReference type="ARBA" id="ARBA00022833"/>
    </source>
</evidence>
<dbReference type="InterPro" id="IPR013087">
    <property type="entry name" value="Znf_C2H2_type"/>
</dbReference>
<keyword evidence="2" id="KW-0677">Repeat</keyword>
<feature type="domain" description="C2H2-type" evidence="7">
    <location>
        <begin position="257"/>
        <end position="284"/>
    </location>
</feature>
<dbReference type="PANTHER" id="PTHR23235">
    <property type="entry name" value="KRUEPPEL-LIKE TRANSCRIPTION FACTOR"/>
    <property type="match status" value="1"/>
</dbReference>
<feature type="compositionally biased region" description="Basic residues" evidence="6">
    <location>
        <begin position="176"/>
        <end position="187"/>
    </location>
</feature>
<dbReference type="GO" id="GO:0000981">
    <property type="term" value="F:DNA-binding transcription factor activity, RNA polymerase II-specific"/>
    <property type="evidence" value="ECO:0007669"/>
    <property type="project" value="TreeGrafter"/>
</dbReference>
<evidence type="ECO:0000256" key="5">
    <source>
        <dbReference type="PROSITE-ProRule" id="PRU00042"/>
    </source>
</evidence>
<reference evidence="8 9" key="1">
    <citation type="submission" date="2020-12" db="EMBL/GenBank/DDBJ databases">
        <title>Metabolic potential, ecology and presence of endohyphal bacteria is reflected in genomic diversity of Mucoromycotina.</title>
        <authorList>
            <person name="Muszewska A."/>
            <person name="Okrasinska A."/>
            <person name="Steczkiewicz K."/>
            <person name="Drgas O."/>
            <person name="Orlowska M."/>
            <person name="Perlinska-Lenart U."/>
            <person name="Aleksandrzak-Piekarczyk T."/>
            <person name="Szatraj K."/>
            <person name="Zielenkiewicz U."/>
            <person name="Pilsyk S."/>
            <person name="Malc E."/>
            <person name="Mieczkowski P."/>
            <person name="Kruszewska J.S."/>
            <person name="Biernat P."/>
            <person name="Pawlowska J."/>
        </authorList>
    </citation>
    <scope>NUCLEOTIDE SEQUENCE [LARGE SCALE GENOMIC DNA]</scope>
    <source>
        <strain evidence="8 9">CBS 142.35</strain>
    </source>
</reference>
<keyword evidence="9" id="KW-1185">Reference proteome</keyword>
<dbReference type="GO" id="GO:0008270">
    <property type="term" value="F:zinc ion binding"/>
    <property type="evidence" value="ECO:0007669"/>
    <property type="project" value="UniProtKB-KW"/>
</dbReference>
<dbReference type="FunFam" id="3.30.160.60:FF:000303">
    <property type="entry name" value="Zinc finger protein 41"/>
    <property type="match status" value="1"/>
</dbReference>
<dbReference type="AlphaFoldDB" id="A0A8H7RZF8"/>
<keyword evidence="4" id="KW-0862">Zinc</keyword>
<dbReference type="PROSITE" id="PS50157">
    <property type="entry name" value="ZINC_FINGER_C2H2_2"/>
    <property type="match status" value="3"/>
</dbReference>
<evidence type="ECO:0000259" key="7">
    <source>
        <dbReference type="PROSITE" id="PS50157"/>
    </source>
</evidence>
<evidence type="ECO:0000256" key="6">
    <source>
        <dbReference type="SAM" id="MobiDB-lite"/>
    </source>
</evidence>
<dbReference type="EMBL" id="JAEPRB010000157">
    <property type="protein sequence ID" value="KAG2219956.1"/>
    <property type="molecule type" value="Genomic_DNA"/>
</dbReference>
<evidence type="ECO:0000256" key="2">
    <source>
        <dbReference type="ARBA" id="ARBA00022737"/>
    </source>
</evidence>
<dbReference type="PANTHER" id="PTHR23235:SF120">
    <property type="entry name" value="KRUPPEL-LIKE FACTOR 15"/>
    <property type="match status" value="1"/>
</dbReference>
<name>A0A8H7RZF8_9FUNG</name>
<evidence type="ECO:0000256" key="1">
    <source>
        <dbReference type="ARBA" id="ARBA00022723"/>
    </source>
</evidence>
<dbReference type="PROSITE" id="PS00028">
    <property type="entry name" value="ZINC_FINGER_C2H2_1"/>
    <property type="match status" value="2"/>
</dbReference>
<dbReference type="SMART" id="SM00355">
    <property type="entry name" value="ZnF_C2H2"/>
    <property type="match status" value="3"/>
</dbReference>
<accession>A0A8H7RZF8</accession>
<dbReference type="InterPro" id="IPR036236">
    <property type="entry name" value="Znf_C2H2_sf"/>
</dbReference>
<evidence type="ECO:0000313" key="9">
    <source>
        <dbReference type="Proteomes" id="UP000646827"/>
    </source>
</evidence>
<comment type="caution">
    <text evidence="8">The sequence shown here is derived from an EMBL/GenBank/DDBJ whole genome shotgun (WGS) entry which is preliminary data.</text>
</comment>
<protein>
    <recommendedName>
        <fullName evidence="7">C2H2-type domain-containing protein</fullName>
    </recommendedName>
</protein>
<dbReference type="Gene3D" id="3.30.160.60">
    <property type="entry name" value="Classic Zinc Finger"/>
    <property type="match status" value="3"/>
</dbReference>
<dbReference type="Proteomes" id="UP000646827">
    <property type="component" value="Unassembled WGS sequence"/>
</dbReference>
<dbReference type="OrthoDB" id="8922241at2759"/>
<dbReference type="Pfam" id="PF00096">
    <property type="entry name" value="zf-C2H2"/>
    <property type="match status" value="2"/>
</dbReference>
<proteinExistence type="predicted"/>
<feature type="region of interest" description="Disordered" evidence="6">
    <location>
        <begin position="157"/>
        <end position="224"/>
    </location>
</feature>
<evidence type="ECO:0000256" key="3">
    <source>
        <dbReference type="ARBA" id="ARBA00022771"/>
    </source>
</evidence>
<dbReference type="SUPFAM" id="SSF57667">
    <property type="entry name" value="beta-beta-alpha zinc fingers"/>
    <property type="match status" value="2"/>
</dbReference>
<gene>
    <name evidence="8" type="ORF">INT45_002170</name>
</gene>
<feature type="compositionally biased region" description="Basic residues" evidence="6">
    <location>
        <begin position="326"/>
        <end position="340"/>
    </location>
</feature>
<organism evidence="8 9">
    <name type="scientific">Circinella minor</name>
    <dbReference type="NCBI Taxonomy" id="1195481"/>
    <lineage>
        <taxon>Eukaryota</taxon>
        <taxon>Fungi</taxon>
        <taxon>Fungi incertae sedis</taxon>
        <taxon>Mucoromycota</taxon>
        <taxon>Mucoromycotina</taxon>
        <taxon>Mucoromycetes</taxon>
        <taxon>Mucorales</taxon>
        <taxon>Lichtheimiaceae</taxon>
        <taxon>Circinella</taxon>
    </lineage>
</organism>
<feature type="domain" description="C2H2-type" evidence="7">
    <location>
        <begin position="227"/>
        <end position="256"/>
    </location>
</feature>
<keyword evidence="3 5" id="KW-0863">Zinc-finger</keyword>
<dbReference type="FunFam" id="3.30.160.60:FF:000125">
    <property type="entry name" value="Putative zinc finger protein 143"/>
    <property type="match status" value="1"/>
</dbReference>
<sequence length="340" mass="38602">MEDSIQQLFFNNDMDDMDFSSFSDLHSKPIDAVLLEGMQALPFDIFDGYHQQQFQDFEQNQFCNFSTDISGFDQPPSPFTIMSSSPKSSNASINIMSSPEQQMATSPAITNTPAMLLTPPVSTIDTSLPIISNMDEFLSIPAIIDSNTTNTMPDEAQAFPQQSQRSTKEMTPQPKKTIKAKKGRKRRTAQDLPYAPNLLNLNLSPSKRNTRTTHNNNTSAQRSPTPFRCDYPGCEKTFTRPYNLKSHRRTHTAERPYGCNVCTKRFARQHDRNRHTKLHFGIKPYICNLCNKAFARQDALNRHQRPDSKVTVNGSYSILSCANTGHRQRQPRKKPNFNNA</sequence>